<name>A0A3G9J0U8_9ACTN</name>
<evidence type="ECO:0000313" key="6">
    <source>
        <dbReference type="Proteomes" id="UP000271573"/>
    </source>
</evidence>
<feature type="domain" description="Glycosyl transferase family 1" evidence="3">
    <location>
        <begin position="196"/>
        <end position="346"/>
    </location>
</feature>
<dbReference type="Proteomes" id="UP000271573">
    <property type="component" value="Chromosome"/>
</dbReference>
<dbReference type="Pfam" id="PF00534">
    <property type="entry name" value="Glycos_transf_1"/>
    <property type="match status" value="1"/>
</dbReference>
<evidence type="ECO:0000259" key="4">
    <source>
        <dbReference type="Pfam" id="PF13439"/>
    </source>
</evidence>
<evidence type="ECO:0000256" key="1">
    <source>
        <dbReference type="ARBA" id="ARBA00022676"/>
    </source>
</evidence>
<reference evidence="5 6" key="1">
    <citation type="submission" date="2018-11" db="EMBL/GenBank/DDBJ databases">
        <title>Complete genome sequence of Nocardioides baekrokdamisoli strain KCTC 39748.</title>
        <authorList>
            <person name="Kang S.W."/>
            <person name="Lee K.C."/>
            <person name="Kim K.K."/>
            <person name="Kim J.S."/>
            <person name="Kim D.S."/>
            <person name="Ko S.H."/>
            <person name="Yang S.H."/>
            <person name="Shin Y.K."/>
            <person name="Lee J.S."/>
        </authorList>
    </citation>
    <scope>NUCLEOTIDE SEQUENCE [LARGE SCALE GENOMIC DNA]</scope>
    <source>
        <strain evidence="5 6">KCTC 39748</strain>
    </source>
</reference>
<dbReference type="PANTHER" id="PTHR45947">
    <property type="entry name" value="SULFOQUINOVOSYL TRANSFERASE SQD2"/>
    <property type="match status" value="1"/>
</dbReference>
<organism evidence="5 6">
    <name type="scientific">Nocardioides baekrokdamisoli</name>
    <dbReference type="NCBI Taxonomy" id="1804624"/>
    <lineage>
        <taxon>Bacteria</taxon>
        <taxon>Bacillati</taxon>
        <taxon>Actinomycetota</taxon>
        <taxon>Actinomycetes</taxon>
        <taxon>Propionibacteriales</taxon>
        <taxon>Nocardioidaceae</taxon>
        <taxon>Nocardioides</taxon>
    </lineage>
</organism>
<keyword evidence="1" id="KW-0328">Glycosyltransferase</keyword>
<dbReference type="CDD" id="cd03801">
    <property type="entry name" value="GT4_PimA-like"/>
    <property type="match status" value="1"/>
</dbReference>
<dbReference type="InterPro" id="IPR050194">
    <property type="entry name" value="Glycosyltransferase_grp1"/>
</dbReference>
<evidence type="ECO:0000313" key="5">
    <source>
        <dbReference type="EMBL" id="BBH17094.1"/>
    </source>
</evidence>
<dbReference type="PANTHER" id="PTHR45947:SF3">
    <property type="entry name" value="SULFOQUINOVOSYL TRANSFERASE SQD2"/>
    <property type="match status" value="1"/>
</dbReference>
<dbReference type="Pfam" id="PF13439">
    <property type="entry name" value="Glyco_transf_4"/>
    <property type="match status" value="1"/>
</dbReference>
<dbReference type="KEGG" id="nbe:Back2_13810"/>
<gene>
    <name evidence="5" type="ORF">Back2_13810</name>
</gene>
<proteinExistence type="predicted"/>
<accession>A0A3G9J0U8</accession>
<evidence type="ECO:0000259" key="3">
    <source>
        <dbReference type="Pfam" id="PF00534"/>
    </source>
</evidence>
<dbReference type="OrthoDB" id="9808602at2"/>
<dbReference type="SUPFAM" id="SSF53756">
    <property type="entry name" value="UDP-Glycosyltransferase/glycogen phosphorylase"/>
    <property type="match status" value="1"/>
</dbReference>
<sequence length="375" mass="39764">MRVMVVPSSYHPHVGGVESVAAHLARGLAERGHQPLVVTNRAPRDLPATEVVDGIEVVRIPFRTPHRSVRGMTSWALLSRAHRREFTALAREVDLIHVHCVSSNADYARIGARAAGVPLVVTTHGELTGDATGLYQRDRRAGRSWRRLAADADLVTAPSRDTLRRARAFQGADFEDVRVIPNGVDLDLFSGPRIVAAEPYVLMVGRLVPNKGFGDVIERWDRLSADLPHRLLIAGEGPDRARLEALRLASGAADRIALVGDAEPVRIAGLMRSASAVVVPSHAEAFGLVALEAMAAGTPVVAAAVGGLPDLIINGVTGSLAAADDPDALVAAVRDLLHDEVGAARRAAAAAVVAAGYGWDTAVESYLAAYELVLR</sequence>
<keyword evidence="6" id="KW-1185">Reference proteome</keyword>
<dbReference type="GO" id="GO:1901137">
    <property type="term" value="P:carbohydrate derivative biosynthetic process"/>
    <property type="evidence" value="ECO:0007669"/>
    <property type="project" value="UniProtKB-ARBA"/>
</dbReference>
<protein>
    <submittedName>
        <fullName evidence="5">Glycoside hydrolase</fullName>
    </submittedName>
</protein>
<keyword evidence="5" id="KW-0378">Hydrolase</keyword>
<feature type="domain" description="Glycosyltransferase subfamily 4-like N-terminal" evidence="4">
    <location>
        <begin position="14"/>
        <end position="187"/>
    </location>
</feature>
<dbReference type="GO" id="GO:0016787">
    <property type="term" value="F:hydrolase activity"/>
    <property type="evidence" value="ECO:0007669"/>
    <property type="project" value="UniProtKB-KW"/>
</dbReference>
<dbReference type="Gene3D" id="3.40.50.2000">
    <property type="entry name" value="Glycogen Phosphorylase B"/>
    <property type="match status" value="2"/>
</dbReference>
<evidence type="ECO:0000256" key="2">
    <source>
        <dbReference type="ARBA" id="ARBA00022679"/>
    </source>
</evidence>
<keyword evidence="2" id="KW-0808">Transferase</keyword>
<dbReference type="InterPro" id="IPR001296">
    <property type="entry name" value="Glyco_trans_1"/>
</dbReference>
<dbReference type="InterPro" id="IPR028098">
    <property type="entry name" value="Glyco_trans_4-like_N"/>
</dbReference>
<dbReference type="AlphaFoldDB" id="A0A3G9J0U8"/>
<dbReference type="GO" id="GO:0016757">
    <property type="term" value="F:glycosyltransferase activity"/>
    <property type="evidence" value="ECO:0007669"/>
    <property type="project" value="UniProtKB-KW"/>
</dbReference>
<dbReference type="EMBL" id="AP019307">
    <property type="protein sequence ID" value="BBH17094.1"/>
    <property type="molecule type" value="Genomic_DNA"/>
</dbReference>